<evidence type="ECO:0000256" key="5">
    <source>
        <dbReference type="ARBA" id="ARBA00022475"/>
    </source>
</evidence>
<evidence type="ECO:0000313" key="13">
    <source>
        <dbReference type="Proteomes" id="UP000027997"/>
    </source>
</evidence>
<evidence type="ECO:0000256" key="10">
    <source>
        <dbReference type="RuleBase" id="RU363043"/>
    </source>
</evidence>
<dbReference type="Proteomes" id="UP000027997">
    <property type="component" value="Unassembled WGS sequence"/>
</dbReference>
<dbReference type="Gene3D" id="1.10.3720.10">
    <property type="entry name" value="MetI-like"/>
    <property type="match status" value="1"/>
</dbReference>
<dbReference type="CDD" id="cd06261">
    <property type="entry name" value="TM_PBP2"/>
    <property type="match status" value="1"/>
</dbReference>
<feature type="transmembrane region" description="Helical" evidence="10">
    <location>
        <begin position="100"/>
        <end position="125"/>
    </location>
</feature>
<comment type="caution">
    <text evidence="12">The sequence shown here is derived from an EMBL/GenBank/DDBJ whole genome shotgun (WGS) entry which is preliminary data.</text>
</comment>
<evidence type="ECO:0000256" key="7">
    <source>
        <dbReference type="ARBA" id="ARBA00022692"/>
    </source>
</evidence>
<dbReference type="STRING" id="305900.GV64_16185"/>
<proteinExistence type="inferred from homology"/>
<dbReference type="Pfam" id="PF00528">
    <property type="entry name" value="BPD_transp_1"/>
    <property type="match status" value="1"/>
</dbReference>
<dbReference type="PANTHER" id="PTHR42922">
    <property type="entry name" value="PHOSPHATE TRANSPORT SYSTEM PERMEASE PROTEIN PSTA"/>
    <property type="match status" value="1"/>
</dbReference>
<comment type="similarity">
    <text evidence="2 10">Belongs to the binding-protein-dependent transport system permease family. CysTW subfamily.</text>
</comment>
<feature type="transmembrane region" description="Helical" evidence="10">
    <location>
        <begin position="181"/>
        <end position="201"/>
    </location>
</feature>
<evidence type="ECO:0000256" key="8">
    <source>
        <dbReference type="ARBA" id="ARBA00022989"/>
    </source>
</evidence>
<dbReference type="eggNOG" id="COG0581">
    <property type="taxonomic scope" value="Bacteria"/>
</dbReference>
<accession>A0A081KD32</accession>
<keyword evidence="8 10" id="KW-1133">Transmembrane helix</keyword>
<evidence type="ECO:0000259" key="11">
    <source>
        <dbReference type="PROSITE" id="PS50928"/>
    </source>
</evidence>
<organism evidence="12 13">
    <name type="scientific">Endozoicomonas elysicola</name>
    <dbReference type="NCBI Taxonomy" id="305900"/>
    <lineage>
        <taxon>Bacteria</taxon>
        <taxon>Pseudomonadati</taxon>
        <taxon>Pseudomonadota</taxon>
        <taxon>Gammaproteobacteria</taxon>
        <taxon>Oceanospirillales</taxon>
        <taxon>Endozoicomonadaceae</taxon>
        <taxon>Endozoicomonas</taxon>
    </lineage>
</organism>
<evidence type="ECO:0000313" key="12">
    <source>
        <dbReference type="EMBL" id="KEI72058.1"/>
    </source>
</evidence>
<dbReference type="InterPro" id="IPR005672">
    <property type="entry name" value="Phosphate_PstA"/>
</dbReference>
<keyword evidence="13" id="KW-1185">Reference proteome</keyword>
<sequence length="280" mass="29690">MSLRKLKNQAFIGFCILSAVFGLIVLSSVLYSLVGKGIAGMGLHIFTELTPGPGSHGGLKNAIVGSLMLTTLGIVIATPLGILAGTWLSESNQSSKAAEMLRFLNGMLMSAPSILIGLFVYKIVVVTTGSFSGWAGATALAILALPIIVSTTEEMLRLVPTTLKEAGSGLGAPRWQVITKLCYRAAGPGIITGVLLAMARITGETAPLLFTALNSNYMTTDMSQPMANLPVTIYQYAMSPYESWNELAWAGALLITTFILIINILATVLPRWLKARKAAK</sequence>
<keyword evidence="9 10" id="KW-0472">Membrane</keyword>
<evidence type="ECO:0000256" key="4">
    <source>
        <dbReference type="ARBA" id="ARBA00022448"/>
    </source>
</evidence>
<dbReference type="SUPFAM" id="SSF161098">
    <property type="entry name" value="MetI-like"/>
    <property type="match status" value="1"/>
</dbReference>
<feature type="transmembrane region" description="Helical" evidence="10">
    <location>
        <begin position="131"/>
        <end position="149"/>
    </location>
</feature>
<feature type="transmembrane region" description="Helical" evidence="10">
    <location>
        <begin position="12"/>
        <end position="34"/>
    </location>
</feature>
<dbReference type="InterPro" id="IPR000515">
    <property type="entry name" value="MetI-like"/>
</dbReference>
<dbReference type="GO" id="GO:0005886">
    <property type="term" value="C:plasma membrane"/>
    <property type="evidence" value="ECO:0007669"/>
    <property type="project" value="UniProtKB-SubCell"/>
</dbReference>
<dbReference type="NCBIfam" id="TIGR00974">
    <property type="entry name" value="3a0107s02c"/>
    <property type="match status" value="1"/>
</dbReference>
<comment type="subcellular location">
    <subcellularLocation>
        <location evidence="10">Cell inner membrane</location>
        <topology evidence="10">Multi-pass membrane protein</topology>
    </subcellularLocation>
    <subcellularLocation>
        <location evidence="1">Cell membrane</location>
        <topology evidence="1">Multi-pass membrane protein</topology>
    </subcellularLocation>
</comment>
<evidence type="ECO:0000256" key="6">
    <source>
        <dbReference type="ARBA" id="ARBA00022592"/>
    </source>
</evidence>
<evidence type="ECO:0000256" key="1">
    <source>
        <dbReference type="ARBA" id="ARBA00004651"/>
    </source>
</evidence>
<dbReference type="GO" id="GO:0035435">
    <property type="term" value="P:phosphate ion transmembrane transport"/>
    <property type="evidence" value="ECO:0007669"/>
    <property type="project" value="InterPro"/>
</dbReference>
<dbReference type="EMBL" id="JOJP01000001">
    <property type="protein sequence ID" value="KEI72058.1"/>
    <property type="molecule type" value="Genomic_DNA"/>
</dbReference>
<dbReference type="InterPro" id="IPR035906">
    <property type="entry name" value="MetI-like_sf"/>
</dbReference>
<gene>
    <name evidence="12" type="ORF">GV64_16185</name>
</gene>
<evidence type="ECO:0000256" key="9">
    <source>
        <dbReference type="ARBA" id="ARBA00023136"/>
    </source>
</evidence>
<evidence type="ECO:0000256" key="2">
    <source>
        <dbReference type="ARBA" id="ARBA00007069"/>
    </source>
</evidence>
<evidence type="ECO:0000256" key="3">
    <source>
        <dbReference type="ARBA" id="ARBA00016864"/>
    </source>
</evidence>
<protein>
    <recommendedName>
        <fullName evidence="3 10">Phosphate transport system permease protein PstA</fullName>
    </recommendedName>
</protein>
<keyword evidence="6" id="KW-0592">Phosphate transport</keyword>
<dbReference type="GO" id="GO:0005315">
    <property type="term" value="F:phosphate transmembrane transporter activity"/>
    <property type="evidence" value="ECO:0007669"/>
    <property type="project" value="InterPro"/>
</dbReference>
<dbReference type="InterPro" id="IPR051408">
    <property type="entry name" value="Phosphate_transprt_permease"/>
</dbReference>
<feature type="domain" description="ABC transmembrane type-1" evidence="11">
    <location>
        <begin position="63"/>
        <end position="266"/>
    </location>
</feature>
<dbReference type="PROSITE" id="PS50928">
    <property type="entry name" value="ABC_TM1"/>
    <property type="match status" value="1"/>
</dbReference>
<name>A0A081KD32_9GAMM</name>
<feature type="transmembrane region" description="Helical" evidence="10">
    <location>
        <begin position="63"/>
        <end position="88"/>
    </location>
</feature>
<dbReference type="PANTHER" id="PTHR42922:SF1">
    <property type="entry name" value="PHOSPHATE TRANSPORT SYSTEM PERMEASE PROTEIN PSTA"/>
    <property type="match status" value="1"/>
</dbReference>
<keyword evidence="5 10" id="KW-1003">Cell membrane</keyword>
<reference evidence="12 13" key="1">
    <citation type="submission" date="2014-06" db="EMBL/GenBank/DDBJ databases">
        <title>Whole Genome Sequences of Three Symbiotic Endozoicomonas Bacteria.</title>
        <authorList>
            <person name="Neave M.J."/>
            <person name="Apprill A."/>
            <person name="Voolstra C.R."/>
        </authorList>
    </citation>
    <scope>NUCLEOTIDE SEQUENCE [LARGE SCALE GENOMIC DNA]</scope>
    <source>
        <strain evidence="12 13">DSM 22380</strain>
    </source>
</reference>
<dbReference type="RefSeq" id="WP_020584375.1">
    <property type="nucleotide sequence ID" value="NZ_JOJP01000001.1"/>
</dbReference>
<feature type="transmembrane region" description="Helical" evidence="10">
    <location>
        <begin position="247"/>
        <end position="270"/>
    </location>
</feature>
<dbReference type="AlphaFoldDB" id="A0A081KD32"/>
<keyword evidence="4" id="KW-0813">Transport</keyword>
<keyword evidence="7 10" id="KW-0812">Transmembrane</keyword>